<dbReference type="SUPFAM" id="SSF47923">
    <property type="entry name" value="Ypt/Rab-GAP domain of gyp1p"/>
    <property type="match status" value="2"/>
</dbReference>
<comment type="caution">
    <text evidence="3">The sequence shown here is derived from an EMBL/GenBank/DDBJ whole genome shotgun (WGS) entry which is preliminary data.</text>
</comment>
<dbReference type="InterPro" id="IPR000195">
    <property type="entry name" value="Rab-GAP-TBC_dom"/>
</dbReference>
<dbReference type="SMART" id="SM00164">
    <property type="entry name" value="TBC"/>
    <property type="match status" value="1"/>
</dbReference>
<name>A0AAU9JXF5_9CILI</name>
<evidence type="ECO:0000313" key="4">
    <source>
        <dbReference type="Proteomes" id="UP001162131"/>
    </source>
</evidence>
<feature type="compositionally biased region" description="Polar residues" evidence="1">
    <location>
        <begin position="1"/>
        <end position="12"/>
    </location>
</feature>
<dbReference type="AlphaFoldDB" id="A0AAU9JXF5"/>
<feature type="domain" description="Rab-GAP TBC" evidence="2">
    <location>
        <begin position="67"/>
        <end position="241"/>
    </location>
</feature>
<evidence type="ECO:0000259" key="2">
    <source>
        <dbReference type="PROSITE" id="PS50086"/>
    </source>
</evidence>
<gene>
    <name evidence="3" type="ORF">BSTOLATCC_MIC51024</name>
</gene>
<dbReference type="Gene3D" id="1.10.8.270">
    <property type="entry name" value="putative rabgap domain of human tbc1 domain family member 14 like domains"/>
    <property type="match status" value="1"/>
</dbReference>
<dbReference type="GO" id="GO:0031267">
    <property type="term" value="F:small GTPase binding"/>
    <property type="evidence" value="ECO:0007669"/>
    <property type="project" value="TreeGrafter"/>
</dbReference>
<dbReference type="Proteomes" id="UP001162131">
    <property type="component" value="Unassembled WGS sequence"/>
</dbReference>
<evidence type="ECO:0000256" key="1">
    <source>
        <dbReference type="SAM" id="MobiDB-lite"/>
    </source>
</evidence>
<dbReference type="PANTHER" id="PTHR47219:SF9">
    <property type="entry name" value="GTPASE ACTIVATING PROTEIN AND CENTROSOME-ASSOCIATED, ISOFORM B"/>
    <property type="match status" value="1"/>
</dbReference>
<sequence length="339" mass="39977">MEGSSTRDSSPLSVLPDKTPERPELTHKIQCTCDHEEKSFLVRSYYNFRHRKQTVSCKRAKEWLQYCHPPRNMEDVYNNLLENPLDTHEFRASCKQIDLDIHRTYPDEIYFLDPEGQSALRRVLVAFSKYDHNLGYVQGMNFIVGALLWHASECDAFWLFVGLMEDYELRDTYLPKLPGLSKHCQIIQLLILELLPRLHMKLAEYRITCEMYAAEWCFSLFGSVVPASEMVNVLDLFFKKGWIFFYRFVLAILQCLEQRLLKAKDTIDALSPLKICQKSQKEWKKFVKLLDDGKGKLNWAKLAQKAEDFDLDENYIRYLHMNFDIETSQFSIKRFATYS</sequence>
<accession>A0AAU9JXF5</accession>
<evidence type="ECO:0000313" key="3">
    <source>
        <dbReference type="EMBL" id="CAG9330434.1"/>
    </source>
</evidence>
<dbReference type="PROSITE" id="PS50086">
    <property type="entry name" value="TBC_RABGAP"/>
    <property type="match status" value="1"/>
</dbReference>
<dbReference type="InterPro" id="IPR035969">
    <property type="entry name" value="Rab-GAP_TBC_sf"/>
</dbReference>
<dbReference type="Gene3D" id="1.10.472.80">
    <property type="entry name" value="Ypt/Rab-GAP domain of gyp1p, domain 3"/>
    <property type="match status" value="1"/>
</dbReference>
<feature type="region of interest" description="Disordered" evidence="1">
    <location>
        <begin position="1"/>
        <end position="23"/>
    </location>
</feature>
<keyword evidence="4" id="KW-1185">Reference proteome</keyword>
<organism evidence="3 4">
    <name type="scientific">Blepharisma stoltei</name>
    <dbReference type="NCBI Taxonomy" id="1481888"/>
    <lineage>
        <taxon>Eukaryota</taxon>
        <taxon>Sar</taxon>
        <taxon>Alveolata</taxon>
        <taxon>Ciliophora</taxon>
        <taxon>Postciliodesmatophora</taxon>
        <taxon>Heterotrichea</taxon>
        <taxon>Heterotrichida</taxon>
        <taxon>Blepharismidae</taxon>
        <taxon>Blepharisma</taxon>
    </lineage>
</organism>
<protein>
    <recommendedName>
        <fullName evidence="2">Rab-GAP TBC domain-containing protein</fullName>
    </recommendedName>
</protein>
<dbReference type="FunFam" id="1.10.8.270:FF:000016">
    <property type="entry name" value="TBC1 domain family member 2A"/>
    <property type="match status" value="1"/>
</dbReference>
<dbReference type="GO" id="GO:0005096">
    <property type="term" value="F:GTPase activator activity"/>
    <property type="evidence" value="ECO:0007669"/>
    <property type="project" value="TreeGrafter"/>
</dbReference>
<dbReference type="PANTHER" id="PTHR47219">
    <property type="entry name" value="RAB GTPASE-ACTIVATING PROTEIN 1-LIKE"/>
    <property type="match status" value="1"/>
</dbReference>
<dbReference type="Pfam" id="PF00566">
    <property type="entry name" value="RabGAP-TBC"/>
    <property type="match status" value="1"/>
</dbReference>
<dbReference type="EMBL" id="CAJZBQ010000051">
    <property type="protein sequence ID" value="CAG9330434.1"/>
    <property type="molecule type" value="Genomic_DNA"/>
</dbReference>
<reference evidence="3" key="1">
    <citation type="submission" date="2021-09" db="EMBL/GenBank/DDBJ databases">
        <authorList>
            <consortium name="AG Swart"/>
            <person name="Singh M."/>
            <person name="Singh A."/>
            <person name="Seah K."/>
            <person name="Emmerich C."/>
        </authorList>
    </citation>
    <scope>NUCLEOTIDE SEQUENCE</scope>
    <source>
        <strain evidence="3">ATCC30299</strain>
    </source>
</reference>
<dbReference type="InterPro" id="IPR050302">
    <property type="entry name" value="Rab_GAP_TBC_domain"/>
</dbReference>
<proteinExistence type="predicted"/>